<dbReference type="NCBIfam" id="TIGR00229">
    <property type="entry name" value="sensory_box"/>
    <property type="match status" value="1"/>
</dbReference>
<gene>
    <name evidence="4" type="ORF">HNR65_003041</name>
</gene>
<dbReference type="InterPro" id="IPR029787">
    <property type="entry name" value="Nucleotide_cyclase"/>
</dbReference>
<keyword evidence="5" id="KW-1185">Reference proteome</keyword>
<evidence type="ECO:0000259" key="1">
    <source>
        <dbReference type="PROSITE" id="PS50112"/>
    </source>
</evidence>
<sequence>MDELSKAMDLTAGDRLEAISGNAMAALELCASLGDYQTSVTKFKNRKDILERSLQGLRQMVAIEFYAFYAVDEAHFDIALEHLDDPGRADYVGRTVEDLIDRGALALAFREKRTQTVRSHDGKYQVLIHAAATTSKIYGVFFCFVKTSVLEKGIVDKITTIIIKATGYALENFELYQLIRQKNEELLEKNLQVSKSEILYRNTFENTGNPTIVVDQKGTIVYVNSEFAAFSGWEREDLAGRRNIAEFLACEGRTGFAGILSAAEKDPLDTPTEYQFESRTREKRTVFLKISPLGLENQYIVSFTDITPIKEAEKQLQFQAFHDPLTHLPNRVLFQDRLKQAIKKKKRYQGYNFAVVFVDLDRFKSVNDTLGHNVGDDLLIQVGERILSSVREVDTVARFGGDEFLILLEDIRDKECCDMVTRRILEQFADPLAVAGHEIVMTLSMGILISSESQAGHADAIRLADMSMYEAKRQGRNQVVYAHQIQDREIERRLVLETHLQAGIQKDEFFVQYQPLMDLATNRLYGVEALVRWRHPELGIIPPNSFIPIAEESGLIIPLGRKIFEMAFADFAAWKTNFASARDLCLSINLSVKQMLQSNLAADIQAMARDAGLSLENINLEITESLFIDDMERAVKTIRELKTLGICISIDDFGTGYSSLKYLNQFSIDLVKIDKILIDNINGNLTNYNIVASMLELCAKLNLKAMAEGIEDIDQLEKLQGMNCPFGQGYYFAPPRDRNIIEEMLAGNMGSNLDESLAINDGSKISF</sequence>
<feature type="domain" description="EAL" evidence="2">
    <location>
        <begin position="493"/>
        <end position="749"/>
    </location>
</feature>
<dbReference type="AlphaFoldDB" id="A0A7W0CBN3"/>
<dbReference type="InterPro" id="IPR052155">
    <property type="entry name" value="Biofilm_reg_signaling"/>
</dbReference>
<dbReference type="EMBL" id="JACDUS010000011">
    <property type="protein sequence ID" value="MBA2882687.1"/>
    <property type="molecule type" value="Genomic_DNA"/>
</dbReference>
<dbReference type="Pfam" id="PF00989">
    <property type="entry name" value="PAS"/>
    <property type="match status" value="1"/>
</dbReference>
<dbReference type="GO" id="GO:0003824">
    <property type="term" value="F:catalytic activity"/>
    <property type="evidence" value="ECO:0007669"/>
    <property type="project" value="UniProtKB-ARBA"/>
</dbReference>
<dbReference type="Proteomes" id="UP000525298">
    <property type="component" value="Unassembled WGS sequence"/>
</dbReference>
<dbReference type="CDD" id="cd00130">
    <property type="entry name" value="PAS"/>
    <property type="match status" value="1"/>
</dbReference>
<evidence type="ECO:0000313" key="4">
    <source>
        <dbReference type="EMBL" id="MBA2882687.1"/>
    </source>
</evidence>
<dbReference type="SUPFAM" id="SSF55785">
    <property type="entry name" value="PYP-like sensor domain (PAS domain)"/>
    <property type="match status" value="1"/>
</dbReference>
<dbReference type="Gene3D" id="3.30.450.20">
    <property type="entry name" value="PAS domain"/>
    <property type="match status" value="1"/>
</dbReference>
<proteinExistence type="predicted"/>
<dbReference type="InterPro" id="IPR043128">
    <property type="entry name" value="Rev_trsase/Diguanyl_cyclase"/>
</dbReference>
<dbReference type="NCBIfam" id="TIGR00254">
    <property type="entry name" value="GGDEF"/>
    <property type="match status" value="1"/>
</dbReference>
<protein>
    <submittedName>
        <fullName evidence="4">Diguanylate cyclase (GGDEF)-like protein/PAS domain S-box-containing protein</fullName>
    </submittedName>
</protein>
<dbReference type="Pfam" id="PF00563">
    <property type="entry name" value="EAL"/>
    <property type="match status" value="1"/>
</dbReference>
<dbReference type="PANTHER" id="PTHR44757:SF2">
    <property type="entry name" value="BIOFILM ARCHITECTURE MAINTENANCE PROTEIN MBAA"/>
    <property type="match status" value="1"/>
</dbReference>
<dbReference type="PROSITE" id="PS50883">
    <property type="entry name" value="EAL"/>
    <property type="match status" value="1"/>
</dbReference>
<comment type="caution">
    <text evidence="4">The sequence shown here is derived from an EMBL/GenBank/DDBJ whole genome shotgun (WGS) entry which is preliminary data.</text>
</comment>
<dbReference type="SMART" id="SM00052">
    <property type="entry name" value="EAL"/>
    <property type="match status" value="1"/>
</dbReference>
<dbReference type="PANTHER" id="PTHR44757">
    <property type="entry name" value="DIGUANYLATE CYCLASE DGCP"/>
    <property type="match status" value="1"/>
</dbReference>
<dbReference type="SMART" id="SM00091">
    <property type="entry name" value="PAS"/>
    <property type="match status" value="1"/>
</dbReference>
<dbReference type="RefSeq" id="WP_181552317.1">
    <property type="nucleotide sequence ID" value="NZ_JACDUS010000011.1"/>
</dbReference>
<evidence type="ECO:0000259" key="2">
    <source>
        <dbReference type="PROSITE" id="PS50883"/>
    </source>
</evidence>
<dbReference type="SMART" id="SM00267">
    <property type="entry name" value="GGDEF"/>
    <property type="match status" value="1"/>
</dbReference>
<dbReference type="Gene3D" id="3.20.20.450">
    <property type="entry name" value="EAL domain"/>
    <property type="match status" value="1"/>
</dbReference>
<dbReference type="Gene3D" id="3.30.70.270">
    <property type="match status" value="1"/>
</dbReference>
<reference evidence="4 5" key="1">
    <citation type="submission" date="2020-07" db="EMBL/GenBank/DDBJ databases">
        <title>Genomic Encyclopedia of Type Strains, Phase IV (KMG-IV): sequencing the most valuable type-strain genomes for metagenomic binning, comparative biology and taxonomic classification.</title>
        <authorList>
            <person name="Goeker M."/>
        </authorList>
    </citation>
    <scope>NUCLEOTIDE SEQUENCE [LARGE SCALE GENOMIC DNA]</scope>
    <source>
        <strain evidence="4 5">DSM 17721</strain>
    </source>
</reference>
<dbReference type="PROSITE" id="PS50112">
    <property type="entry name" value="PAS"/>
    <property type="match status" value="1"/>
</dbReference>
<dbReference type="InterPro" id="IPR001633">
    <property type="entry name" value="EAL_dom"/>
</dbReference>
<dbReference type="InterPro" id="IPR013767">
    <property type="entry name" value="PAS_fold"/>
</dbReference>
<dbReference type="FunFam" id="3.30.70.270:FF:000001">
    <property type="entry name" value="Diguanylate cyclase domain protein"/>
    <property type="match status" value="1"/>
</dbReference>
<name>A0A7W0CBN3_9BACT</name>
<dbReference type="CDD" id="cd01948">
    <property type="entry name" value="EAL"/>
    <property type="match status" value="1"/>
</dbReference>
<dbReference type="Pfam" id="PF00990">
    <property type="entry name" value="GGDEF"/>
    <property type="match status" value="1"/>
</dbReference>
<dbReference type="InterPro" id="IPR035919">
    <property type="entry name" value="EAL_sf"/>
</dbReference>
<feature type="domain" description="PAS" evidence="1">
    <location>
        <begin position="196"/>
        <end position="248"/>
    </location>
</feature>
<organism evidence="4 5">
    <name type="scientific">Desulfosalsimonas propionicica</name>
    <dbReference type="NCBI Taxonomy" id="332175"/>
    <lineage>
        <taxon>Bacteria</taxon>
        <taxon>Pseudomonadati</taxon>
        <taxon>Thermodesulfobacteriota</taxon>
        <taxon>Desulfobacteria</taxon>
        <taxon>Desulfobacterales</taxon>
        <taxon>Desulfosalsimonadaceae</taxon>
        <taxon>Desulfosalsimonas</taxon>
    </lineage>
</organism>
<accession>A0A7W0CBN3</accession>
<dbReference type="SUPFAM" id="SSF55073">
    <property type="entry name" value="Nucleotide cyclase"/>
    <property type="match status" value="1"/>
</dbReference>
<dbReference type="GO" id="GO:0006355">
    <property type="term" value="P:regulation of DNA-templated transcription"/>
    <property type="evidence" value="ECO:0007669"/>
    <property type="project" value="InterPro"/>
</dbReference>
<dbReference type="PROSITE" id="PS50887">
    <property type="entry name" value="GGDEF"/>
    <property type="match status" value="1"/>
</dbReference>
<dbReference type="InterPro" id="IPR000014">
    <property type="entry name" value="PAS"/>
</dbReference>
<evidence type="ECO:0000313" key="5">
    <source>
        <dbReference type="Proteomes" id="UP000525298"/>
    </source>
</evidence>
<dbReference type="CDD" id="cd01949">
    <property type="entry name" value="GGDEF"/>
    <property type="match status" value="1"/>
</dbReference>
<evidence type="ECO:0000259" key="3">
    <source>
        <dbReference type="PROSITE" id="PS50887"/>
    </source>
</evidence>
<dbReference type="InterPro" id="IPR035965">
    <property type="entry name" value="PAS-like_dom_sf"/>
</dbReference>
<feature type="domain" description="GGDEF" evidence="3">
    <location>
        <begin position="351"/>
        <end position="484"/>
    </location>
</feature>
<dbReference type="SUPFAM" id="SSF141868">
    <property type="entry name" value="EAL domain-like"/>
    <property type="match status" value="1"/>
</dbReference>
<dbReference type="InterPro" id="IPR000160">
    <property type="entry name" value="GGDEF_dom"/>
</dbReference>